<sequence length="64" mass="6801">MRFLSAFAQPPWTIQSLWRENHGRELVDARRLSAGEVSATAEMQTGTTGSPLGKAEGCKAAGAP</sequence>
<feature type="region of interest" description="Disordered" evidence="1">
    <location>
        <begin position="39"/>
        <end position="64"/>
    </location>
</feature>
<dbReference type="Proteomes" id="UP000287243">
    <property type="component" value="Chromosome"/>
</dbReference>
<dbReference type="EMBL" id="CP019384">
    <property type="protein sequence ID" value="QAT16857.1"/>
    <property type="molecule type" value="Genomic_DNA"/>
</dbReference>
<organism evidence="2 3">
    <name type="scientific">Velamenicoccus archaeovorus</name>
    <dbReference type="NCBI Taxonomy" id="1930593"/>
    <lineage>
        <taxon>Bacteria</taxon>
        <taxon>Pseudomonadati</taxon>
        <taxon>Candidatus Omnitrophota</taxon>
        <taxon>Candidatus Velamenicoccus</taxon>
    </lineage>
</organism>
<evidence type="ECO:0000313" key="2">
    <source>
        <dbReference type="EMBL" id="QAT16857.1"/>
    </source>
</evidence>
<reference evidence="2 3" key="1">
    <citation type="submission" date="2017-01" db="EMBL/GenBank/DDBJ databases">
        <title>First insights into the biology of 'candidatus Vampirococcus archaeovorus'.</title>
        <authorList>
            <person name="Kizina J."/>
            <person name="Jordan S."/>
            <person name="Stueber K."/>
            <person name="Reinhardt R."/>
            <person name="Harder J."/>
        </authorList>
    </citation>
    <scope>NUCLEOTIDE SEQUENCE [LARGE SCALE GENOMIC DNA]</scope>
    <source>
        <strain evidence="2 3">LiM</strain>
    </source>
</reference>
<keyword evidence="3" id="KW-1185">Reference proteome</keyword>
<gene>
    <name evidence="2" type="ORF">BU251_03465</name>
</gene>
<proteinExistence type="predicted"/>
<dbReference type="AlphaFoldDB" id="A0A410P3T4"/>
<name>A0A410P3T4_VELA1</name>
<evidence type="ECO:0000313" key="3">
    <source>
        <dbReference type="Proteomes" id="UP000287243"/>
    </source>
</evidence>
<accession>A0A410P3T4</accession>
<dbReference type="KEGG" id="vai:BU251_03465"/>
<protein>
    <submittedName>
        <fullName evidence="2">Uncharacterized protein</fullName>
    </submittedName>
</protein>
<feature type="compositionally biased region" description="Polar residues" evidence="1">
    <location>
        <begin position="41"/>
        <end position="50"/>
    </location>
</feature>
<evidence type="ECO:0000256" key="1">
    <source>
        <dbReference type="SAM" id="MobiDB-lite"/>
    </source>
</evidence>